<comment type="cofactor">
    <cofactor evidence="3">
        <name>Mg(2+)</name>
        <dbReference type="ChEBI" id="CHEBI:18420"/>
    </cofactor>
    <text evidence="3">Binds 1 Mg(2+) ion per subunit.</text>
</comment>
<dbReference type="OrthoDB" id="7066556at2"/>
<evidence type="ECO:0000313" key="5">
    <source>
        <dbReference type="EMBL" id="PPL14405.1"/>
    </source>
</evidence>
<organism evidence="5 6">
    <name type="scientific">Oceanisphaera arctica</name>
    <dbReference type="NCBI Taxonomy" id="641510"/>
    <lineage>
        <taxon>Bacteria</taxon>
        <taxon>Pseudomonadati</taxon>
        <taxon>Pseudomonadota</taxon>
        <taxon>Gammaproteobacteria</taxon>
        <taxon>Aeromonadales</taxon>
        <taxon>Aeromonadaceae</taxon>
        <taxon>Oceanisphaera</taxon>
    </lineage>
</organism>
<keyword evidence="1" id="KW-0378">Hydrolase</keyword>
<sequence>MAHKHPESVLILIHTEDQVLLLQRQDNPDFWQSVTGSLEVGETRYQAAVRELEEETGLRLDNGLQLVETGHRVRFEIYPRWRHRYRPGVTHNWEYEFYLCLSSPQEVCLTEHLSQRWVPLAEAREQASSWTNKLAIDRLIQRKNQDKSLCKNKGDETDGRS</sequence>
<evidence type="ECO:0000259" key="4">
    <source>
        <dbReference type="PROSITE" id="PS51462"/>
    </source>
</evidence>
<evidence type="ECO:0000256" key="3">
    <source>
        <dbReference type="PIRSR" id="PIRSR603564-2"/>
    </source>
</evidence>
<comment type="caution">
    <text evidence="5">The sequence shown here is derived from an EMBL/GenBank/DDBJ whole genome shotgun (WGS) entry which is preliminary data.</text>
</comment>
<name>A0A2P5TI98_9GAMM</name>
<feature type="binding site" evidence="2">
    <location>
        <position position="24"/>
    </location>
    <ligand>
        <name>substrate</name>
    </ligand>
</feature>
<dbReference type="GO" id="GO:0019177">
    <property type="term" value="F:dihydroneopterin triphosphate pyrophosphohydrolase activity"/>
    <property type="evidence" value="ECO:0007669"/>
    <property type="project" value="InterPro"/>
</dbReference>
<dbReference type="EMBL" id="MPZM01000065">
    <property type="protein sequence ID" value="PPL14405.1"/>
    <property type="molecule type" value="Genomic_DNA"/>
</dbReference>
<protein>
    <submittedName>
        <fullName evidence="5">Dihydroneopterin triphosphate diphosphatase</fullName>
    </submittedName>
</protein>
<gene>
    <name evidence="5" type="ORF">UN63_15840</name>
</gene>
<feature type="binding site" evidence="2">
    <location>
        <position position="129"/>
    </location>
    <ligand>
        <name>substrate</name>
    </ligand>
</feature>
<dbReference type="Proteomes" id="UP000242231">
    <property type="component" value="Unassembled WGS sequence"/>
</dbReference>
<dbReference type="Gene3D" id="3.90.79.10">
    <property type="entry name" value="Nucleoside Triphosphate Pyrophosphohydrolase"/>
    <property type="match status" value="1"/>
</dbReference>
<feature type="binding site" evidence="2">
    <location>
        <position position="4"/>
    </location>
    <ligand>
        <name>substrate</name>
    </ligand>
</feature>
<dbReference type="RefSeq" id="WP_104488416.1">
    <property type="nucleotide sequence ID" value="NZ_BMYB01000026.1"/>
</dbReference>
<feature type="binding site" evidence="3">
    <location>
        <position position="51"/>
    </location>
    <ligand>
        <name>Mg(2+)</name>
        <dbReference type="ChEBI" id="CHEBI:18420"/>
    </ligand>
</feature>
<dbReference type="SUPFAM" id="SSF55811">
    <property type="entry name" value="Nudix"/>
    <property type="match status" value="1"/>
</dbReference>
<feature type="binding site" evidence="3">
    <location>
        <position position="55"/>
    </location>
    <ligand>
        <name>Mg(2+)</name>
        <dbReference type="ChEBI" id="CHEBI:18420"/>
    </ligand>
</feature>
<feature type="binding site" evidence="3">
    <location>
        <position position="111"/>
    </location>
    <ligand>
        <name>Mg(2+)</name>
        <dbReference type="ChEBI" id="CHEBI:18420"/>
    </ligand>
</feature>
<dbReference type="NCBIfam" id="NF006961">
    <property type="entry name" value="PRK09438.1"/>
    <property type="match status" value="1"/>
</dbReference>
<dbReference type="CDD" id="cd04664">
    <property type="entry name" value="NUDIX_DHNTPase_like"/>
    <property type="match status" value="1"/>
</dbReference>
<accession>A0A2P5TI98</accession>
<dbReference type="PROSITE" id="PS51462">
    <property type="entry name" value="NUDIX"/>
    <property type="match status" value="1"/>
</dbReference>
<evidence type="ECO:0000256" key="2">
    <source>
        <dbReference type="PIRSR" id="PIRSR603564-1"/>
    </source>
</evidence>
<dbReference type="AlphaFoldDB" id="A0A2P5TI98"/>
<dbReference type="PROSITE" id="PS00893">
    <property type="entry name" value="NUDIX_BOX"/>
    <property type="match status" value="1"/>
</dbReference>
<dbReference type="GO" id="GO:0046656">
    <property type="term" value="P:folic acid biosynthetic process"/>
    <property type="evidence" value="ECO:0007669"/>
    <property type="project" value="InterPro"/>
</dbReference>
<dbReference type="InterPro" id="IPR000086">
    <property type="entry name" value="NUDIX_hydrolase_dom"/>
</dbReference>
<dbReference type="InterPro" id="IPR020084">
    <property type="entry name" value="NUDIX_hydrolase_CS"/>
</dbReference>
<reference evidence="6" key="1">
    <citation type="submission" date="2016-11" db="EMBL/GenBank/DDBJ databases">
        <authorList>
            <person name="Sisinthy S."/>
            <person name="Ara S."/>
            <person name="Gundlapally S.R."/>
        </authorList>
    </citation>
    <scope>NUCLEOTIDE SEQUENCE [LARGE SCALE GENOMIC DNA]</scope>
    <source>
        <strain evidence="6">V1-41</strain>
    </source>
</reference>
<dbReference type="PANTHER" id="PTHR43736:SF1">
    <property type="entry name" value="DIHYDRONEOPTERIN TRIPHOSPHATE DIPHOSPHATASE"/>
    <property type="match status" value="1"/>
</dbReference>
<evidence type="ECO:0000256" key="1">
    <source>
        <dbReference type="ARBA" id="ARBA00022801"/>
    </source>
</evidence>
<feature type="domain" description="Nudix hydrolase" evidence="4">
    <location>
        <begin position="3"/>
        <end position="140"/>
    </location>
</feature>
<dbReference type="Pfam" id="PF00293">
    <property type="entry name" value="NUDIX"/>
    <property type="match status" value="1"/>
</dbReference>
<dbReference type="InterPro" id="IPR003564">
    <property type="entry name" value="DHNTPase"/>
</dbReference>
<evidence type="ECO:0000313" key="6">
    <source>
        <dbReference type="Proteomes" id="UP000242231"/>
    </source>
</evidence>
<keyword evidence="3" id="KW-0460">Magnesium</keyword>
<keyword evidence="3" id="KW-0479">Metal-binding</keyword>
<dbReference type="PANTHER" id="PTHR43736">
    <property type="entry name" value="ADP-RIBOSE PYROPHOSPHATASE"/>
    <property type="match status" value="1"/>
</dbReference>
<proteinExistence type="predicted"/>
<feature type="binding site" evidence="2">
    <location>
        <position position="35"/>
    </location>
    <ligand>
        <name>substrate</name>
    </ligand>
</feature>
<keyword evidence="6" id="KW-1185">Reference proteome</keyword>
<dbReference type="InterPro" id="IPR015797">
    <property type="entry name" value="NUDIX_hydrolase-like_dom_sf"/>
</dbReference>
<dbReference type="GO" id="GO:0046872">
    <property type="term" value="F:metal ion binding"/>
    <property type="evidence" value="ECO:0007669"/>
    <property type="project" value="UniProtKB-KW"/>
</dbReference>
<dbReference type="PRINTS" id="PR01404">
    <property type="entry name" value="NPPPHYDRLASE"/>
</dbReference>
<dbReference type="GO" id="GO:0008828">
    <property type="term" value="F:dATP diphosphatase activity"/>
    <property type="evidence" value="ECO:0007669"/>
    <property type="project" value="InterPro"/>
</dbReference>